<evidence type="ECO:0000313" key="6">
    <source>
        <dbReference type="EMBL" id="GLQ88810.1"/>
    </source>
</evidence>
<protein>
    <submittedName>
        <fullName evidence="6">DNA-binding response regulator</fullName>
    </submittedName>
</protein>
<dbReference type="PROSITE" id="PS50110">
    <property type="entry name" value="RESPONSE_REGULATORY"/>
    <property type="match status" value="1"/>
</dbReference>
<dbReference type="GO" id="GO:0003677">
    <property type="term" value="F:DNA binding"/>
    <property type="evidence" value="ECO:0007669"/>
    <property type="project" value="UniProtKB-KW"/>
</dbReference>
<dbReference type="InterPro" id="IPR036388">
    <property type="entry name" value="WH-like_DNA-bd_sf"/>
</dbReference>
<dbReference type="Proteomes" id="UP001156627">
    <property type="component" value="Unassembled WGS sequence"/>
</dbReference>
<keyword evidence="2" id="KW-0597">Phosphoprotein</keyword>
<feature type="DNA-binding region" description="OmpR/PhoB-type" evidence="3">
    <location>
        <begin position="146"/>
        <end position="245"/>
    </location>
</feature>
<dbReference type="Pfam" id="PF00486">
    <property type="entry name" value="Trans_reg_C"/>
    <property type="match status" value="1"/>
</dbReference>
<dbReference type="SUPFAM" id="SSF52172">
    <property type="entry name" value="CheY-like"/>
    <property type="match status" value="1"/>
</dbReference>
<dbReference type="InterPro" id="IPR011006">
    <property type="entry name" value="CheY-like_superfamily"/>
</dbReference>
<evidence type="ECO:0000256" key="3">
    <source>
        <dbReference type="PROSITE-ProRule" id="PRU01091"/>
    </source>
</evidence>
<dbReference type="InterPro" id="IPR039420">
    <property type="entry name" value="WalR-like"/>
</dbReference>
<dbReference type="PANTHER" id="PTHR48111:SF76">
    <property type="entry name" value="TWO-COMPONENT RESPONSE REGULATOR"/>
    <property type="match status" value="1"/>
</dbReference>
<dbReference type="EMBL" id="BSOA01000020">
    <property type="protein sequence ID" value="GLQ88810.1"/>
    <property type="molecule type" value="Genomic_DNA"/>
</dbReference>
<dbReference type="InterPro" id="IPR001867">
    <property type="entry name" value="OmpR/PhoB-type_DNA-bd"/>
</dbReference>
<dbReference type="PROSITE" id="PS51755">
    <property type="entry name" value="OMPR_PHOB"/>
    <property type="match status" value="1"/>
</dbReference>
<feature type="domain" description="OmpR/PhoB-type" evidence="5">
    <location>
        <begin position="146"/>
        <end position="245"/>
    </location>
</feature>
<evidence type="ECO:0000259" key="4">
    <source>
        <dbReference type="PROSITE" id="PS50110"/>
    </source>
</evidence>
<feature type="modified residue" description="4-aspartylphosphate" evidence="2">
    <location>
        <position position="72"/>
    </location>
</feature>
<feature type="domain" description="Response regulatory" evidence="4">
    <location>
        <begin position="23"/>
        <end position="137"/>
    </location>
</feature>
<gene>
    <name evidence="6" type="ORF">GCM10007898_23800</name>
</gene>
<keyword evidence="7" id="KW-1185">Reference proteome</keyword>
<dbReference type="Gene3D" id="1.10.10.10">
    <property type="entry name" value="Winged helix-like DNA-binding domain superfamily/Winged helix DNA-binding domain"/>
    <property type="match status" value="1"/>
</dbReference>
<dbReference type="Pfam" id="PF00072">
    <property type="entry name" value="Response_reg"/>
    <property type="match status" value="1"/>
</dbReference>
<evidence type="ECO:0000256" key="2">
    <source>
        <dbReference type="PROSITE-ProRule" id="PRU00169"/>
    </source>
</evidence>
<dbReference type="SMART" id="SM00448">
    <property type="entry name" value="REC"/>
    <property type="match status" value="1"/>
</dbReference>
<dbReference type="SUPFAM" id="SSF46894">
    <property type="entry name" value="C-terminal effector domain of the bipartite response regulators"/>
    <property type="match status" value="1"/>
</dbReference>
<evidence type="ECO:0000256" key="1">
    <source>
        <dbReference type="ARBA" id="ARBA00023125"/>
    </source>
</evidence>
<dbReference type="InterPro" id="IPR016032">
    <property type="entry name" value="Sig_transdc_resp-reg_C-effctor"/>
</dbReference>
<dbReference type="Gene3D" id="3.40.50.2300">
    <property type="match status" value="1"/>
</dbReference>
<dbReference type="CDD" id="cd00383">
    <property type="entry name" value="trans_reg_C"/>
    <property type="match status" value="1"/>
</dbReference>
<proteinExistence type="predicted"/>
<dbReference type="InterPro" id="IPR001789">
    <property type="entry name" value="Sig_transdc_resp-reg_receiver"/>
</dbReference>
<reference evidence="7" key="1">
    <citation type="journal article" date="2019" name="Int. J. Syst. Evol. Microbiol.">
        <title>The Global Catalogue of Microorganisms (GCM) 10K type strain sequencing project: providing services to taxonomists for standard genome sequencing and annotation.</title>
        <authorList>
            <consortium name="The Broad Institute Genomics Platform"/>
            <consortium name="The Broad Institute Genome Sequencing Center for Infectious Disease"/>
            <person name="Wu L."/>
            <person name="Ma J."/>
        </authorList>
    </citation>
    <scope>NUCLEOTIDE SEQUENCE [LARGE SCALE GENOMIC DNA]</scope>
    <source>
        <strain evidence="7">NBRC 111981</strain>
    </source>
</reference>
<dbReference type="PANTHER" id="PTHR48111">
    <property type="entry name" value="REGULATOR OF RPOS"/>
    <property type="match status" value="1"/>
</dbReference>
<organism evidence="6 7">
    <name type="scientific">Dyella flagellata</name>
    <dbReference type="NCBI Taxonomy" id="1867833"/>
    <lineage>
        <taxon>Bacteria</taxon>
        <taxon>Pseudomonadati</taxon>
        <taxon>Pseudomonadota</taxon>
        <taxon>Gammaproteobacteria</taxon>
        <taxon>Lysobacterales</taxon>
        <taxon>Rhodanobacteraceae</taxon>
        <taxon>Dyella</taxon>
    </lineage>
</organism>
<evidence type="ECO:0000259" key="5">
    <source>
        <dbReference type="PROSITE" id="PS51755"/>
    </source>
</evidence>
<dbReference type="SMART" id="SM00862">
    <property type="entry name" value="Trans_reg_C"/>
    <property type="match status" value="1"/>
</dbReference>
<name>A0ABQ5XAV2_9GAMM</name>
<evidence type="ECO:0000313" key="7">
    <source>
        <dbReference type="Proteomes" id="UP001156627"/>
    </source>
</evidence>
<accession>A0ABQ5XAV2</accession>
<keyword evidence="1 3" id="KW-0238">DNA-binding</keyword>
<sequence>MNLQACSGLLSRYRTTFAAHAMKILLVEDDMDTRSYVSSGLQARGHCVDESGNGSDGLSRASAQEYDVIILDRMLPAVDGMNVLRTLRNSGTHARVLMLTALGDVDARIEGMEAGADDYLGKPFALSELIARLNAICRRSAYTSAATTLRVGDLELDLITQRVFRAGRQIHLQPREWDLLKYFALNADEVITRTMLLEHVWGFQSSFQSNLVDTHICRLRGKIERDFFGPRLLRTVRGEGYMLCGKQDH</sequence>
<dbReference type="Gene3D" id="6.10.250.690">
    <property type="match status" value="1"/>
</dbReference>
<comment type="caution">
    <text evidence="6">The sequence shown here is derived from an EMBL/GenBank/DDBJ whole genome shotgun (WGS) entry which is preliminary data.</text>
</comment>